<gene>
    <name evidence="1" type="ORF">BXY41_106225</name>
</gene>
<comment type="caution">
    <text evidence="1">The sequence shown here is derived from an EMBL/GenBank/DDBJ whole genome shotgun (WGS) entry which is preliminary data.</text>
</comment>
<dbReference type="RefSeq" id="WP_104437320.1">
    <property type="nucleotide sequence ID" value="NZ_PTJA01000006.1"/>
</dbReference>
<proteinExistence type="predicted"/>
<name>A0A2S6HSG9_9FIRM</name>
<keyword evidence="2" id="KW-1185">Reference proteome</keyword>
<organism evidence="1 2">
    <name type="scientific">Lacrimispora xylanisolvens</name>
    <dbReference type="NCBI Taxonomy" id="384636"/>
    <lineage>
        <taxon>Bacteria</taxon>
        <taxon>Bacillati</taxon>
        <taxon>Bacillota</taxon>
        <taxon>Clostridia</taxon>
        <taxon>Lachnospirales</taxon>
        <taxon>Lachnospiraceae</taxon>
        <taxon>Lacrimispora</taxon>
    </lineage>
</organism>
<evidence type="ECO:0000313" key="1">
    <source>
        <dbReference type="EMBL" id="PPK80635.1"/>
    </source>
</evidence>
<dbReference type="EMBL" id="PTJA01000006">
    <property type="protein sequence ID" value="PPK80635.1"/>
    <property type="molecule type" value="Genomic_DNA"/>
</dbReference>
<protein>
    <submittedName>
        <fullName evidence="1">Uncharacterized protein</fullName>
    </submittedName>
</protein>
<dbReference type="Proteomes" id="UP000237749">
    <property type="component" value="Unassembled WGS sequence"/>
</dbReference>
<accession>A0A2S6HSG9</accession>
<sequence>MTPEIVFAVYDKGDLIGEHTSKEWEKLLSIPRQAIRDYAREGRTYGKRYKFKIVGTITSEKPESDQKDVGITMRELAEFKRSVKVGDKFTYKSYRKDFVRGVRIELDKMIVVRKFFHLVQVASVADPSKTATMTYAELYKQKKNRTKKKLTTGGDRNR</sequence>
<dbReference type="AlphaFoldDB" id="A0A2S6HSG9"/>
<evidence type="ECO:0000313" key="2">
    <source>
        <dbReference type="Proteomes" id="UP000237749"/>
    </source>
</evidence>
<reference evidence="1 2" key="1">
    <citation type="submission" date="2018-02" db="EMBL/GenBank/DDBJ databases">
        <title>Genomic Encyclopedia of Archaeal and Bacterial Type Strains, Phase II (KMG-II): from individual species to whole genera.</title>
        <authorList>
            <person name="Goeker M."/>
        </authorList>
    </citation>
    <scope>NUCLEOTIDE SEQUENCE [LARGE SCALE GENOMIC DNA]</scope>
    <source>
        <strain evidence="1 2">DSM 3808</strain>
    </source>
</reference>